<feature type="compositionally biased region" description="Low complexity" evidence="1">
    <location>
        <begin position="1359"/>
        <end position="1377"/>
    </location>
</feature>
<feature type="compositionally biased region" description="Polar residues" evidence="1">
    <location>
        <begin position="1297"/>
        <end position="1319"/>
    </location>
</feature>
<feature type="region of interest" description="Disordered" evidence="1">
    <location>
        <begin position="1291"/>
        <end position="1327"/>
    </location>
</feature>
<gene>
    <name evidence="2" type="ORF">TTHERM_00052580</name>
</gene>
<organism evidence="2 3">
    <name type="scientific">Tetrahymena thermophila (strain SB210)</name>
    <dbReference type="NCBI Taxonomy" id="312017"/>
    <lineage>
        <taxon>Eukaryota</taxon>
        <taxon>Sar</taxon>
        <taxon>Alveolata</taxon>
        <taxon>Ciliophora</taxon>
        <taxon>Intramacronucleata</taxon>
        <taxon>Oligohymenophorea</taxon>
        <taxon>Hymenostomatida</taxon>
        <taxon>Tetrahymenina</taxon>
        <taxon>Tetrahymenidae</taxon>
        <taxon>Tetrahymena</taxon>
    </lineage>
</organism>
<dbReference type="RefSeq" id="XP_001014954.1">
    <property type="nucleotide sequence ID" value="XM_001014954.3"/>
</dbReference>
<sequence>MNQKGQQSVQSNEINEQLQTQHRTQDKEEIESTQQNEQTLNEQFHQLQAQKTQKVQNNNQEFQRQFINQQQQQTFQESMPQVHQQYKNINENQNYKQGGGVLPMGSQVQFIGDQEKQISVSLISTGQIQEDHNRFSLSTKSVADANYQSTHNTSQMNTLPIIQSLKNIPSLTEKMDNVSQQLDVQNKIQSKILSDQTMGQSSNNLNQIFTQNNINNSNNINNVANNIRFNSNSLIGTANPPISVNNSNIPAQSINYNLPLNPPVQFQSNQQAGLNPVALQQTPIYPQISYLGQQQIPSIISSQYPQISANMQFVYPHLIQSQGSFLLSQPNYNFVQIPNQNQVIQQQPSQQHLSQQQQQLQQGIVQNQNQNVMHTESAIKQSFNQQIASNLKANSQQHYMQQVTQQQQLQHQQYNNLNPSFSNKIQERPPNNYQYQEQQSIGTVSKNHPSGLPGRQQMMSFPNNIHYSYQQNNAAVLSNVLGFPQQNSGFQAGIPQKCAQNTIEKKNLQESFSSSSNFPTFQQNTAFSEKLRSISEQINENENMPSNLNQTVKSVLQSNEVYNLQKNFNQSDSQQINQKIKQEEDNYQSSSIHNKFINQGNNQLQKFSDPQATYLQSFQEEQNPLTRQSMKQLLNTGKYDSLQMVEDPILENNQDQKDTSYEQIKPNDRKNLISSEKVSSQNAQMFHTNAKKKRKAREFEGTIISEVNIAERKLEQISDDKSQGLSQNSVLSVKPTEAQIKIQQQMIQGVNSPANQNITSLDKKIEQKYKMQTQITIEGHIQSSQKANQSDIESAKKEETQGQIGYKKIKAQQHLDMRVNQAIVQTLNPHQAEIANQIEISNEKYQEIHKQDQQEIPQKSYNQQCNYANITQVGEMRSYQQQQMNKDVISQNQDQSKNLSGIFSQSEKAPKQFFQSNFYQKIPNDKQLIAAENENLTYDSEIEYQGKQSLQKQNQLFKVQTESPSRIEIAADFTIQNNTTKKLHQQVYQNRKFNISQNIGDSQVSQNSQQINISNQAFQFMQPNQFITHDQNEQYINEQNFQELQGNVQVQRQQSQIQEETALTTQQDRQQNYQNLLNGQVSLISFLLDSVQLNVNINKQQYQSLNQTFDLQSQLLVDTVQSVRSIRQDVDDMILHSQDIQGQSGLLDFMRGRLKEYVRSRPDMLQDYDGSKLDSQTSFYSKYEIVLKEGDFKEPLIKDKNFVIDVSLIDSMSKREVCNLQPIPIRLRMYNYNNPPAIFESDYIKGILGQDLLKGSCTFKKIHIKQVTSHQKQKSMFIVVEPDIERIFGLPPLKLNKQPQTRSDPTDLRGTNQLRQFNENDNDGGNKLELSAEEHLKVKQELIEKEDFIKEDQEMNVIKGQKSQQLSKQQSMSSQIQDSKKQPPKKKTSRSKKSNSQDIEVNNQDCDIIQYFINPLLIKPLILEQIIVKSKNNVSSKV</sequence>
<feature type="compositionally biased region" description="Polar residues" evidence="1">
    <location>
        <begin position="1"/>
        <end position="22"/>
    </location>
</feature>
<dbReference type="InParanoid" id="Q23CT2"/>
<evidence type="ECO:0000256" key="1">
    <source>
        <dbReference type="SAM" id="MobiDB-lite"/>
    </source>
</evidence>
<dbReference type="GeneID" id="7843964"/>
<accession>Q23CT2</accession>
<dbReference type="GO" id="GO:0005847">
    <property type="term" value="C:mRNA cleavage and polyadenylation specificity factor complex"/>
    <property type="evidence" value="ECO:0007669"/>
    <property type="project" value="TreeGrafter"/>
</dbReference>
<feature type="compositionally biased region" description="Polar residues" evidence="1">
    <location>
        <begin position="780"/>
        <end position="792"/>
    </location>
</feature>
<dbReference type="GO" id="GO:0031124">
    <property type="term" value="P:mRNA 3'-end processing"/>
    <property type="evidence" value="ECO:0007669"/>
    <property type="project" value="InterPro"/>
</dbReference>
<dbReference type="EMBL" id="GG662712">
    <property type="protein sequence ID" value="EAR94618.1"/>
    <property type="molecule type" value="Genomic_DNA"/>
</dbReference>
<protein>
    <submittedName>
        <fullName evidence="2">Uncharacterized protein</fullName>
    </submittedName>
</protein>
<name>Q23CT2_TETTS</name>
<reference evidence="3" key="1">
    <citation type="journal article" date="2006" name="PLoS Biol.">
        <title>Macronuclear genome sequence of the ciliate Tetrahymena thermophila, a model eukaryote.</title>
        <authorList>
            <person name="Eisen J.A."/>
            <person name="Coyne R.S."/>
            <person name="Wu M."/>
            <person name="Wu D."/>
            <person name="Thiagarajan M."/>
            <person name="Wortman J.R."/>
            <person name="Badger J.H."/>
            <person name="Ren Q."/>
            <person name="Amedeo P."/>
            <person name="Jones K.M."/>
            <person name="Tallon L.J."/>
            <person name="Delcher A.L."/>
            <person name="Salzberg S.L."/>
            <person name="Silva J.C."/>
            <person name="Haas B.J."/>
            <person name="Majoros W.H."/>
            <person name="Farzad M."/>
            <person name="Carlton J.M."/>
            <person name="Smith R.K. Jr."/>
            <person name="Garg J."/>
            <person name="Pearlman R.E."/>
            <person name="Karrer K.M."/>
            <person name="Sun L."/>
            <person name="Manning G."/>
            <person name="Elde N.C."/>
            <person name="Turkewitz A.P."/>
            <person name="Asai D.J."/>
            <person name="Wilkes D.E."/>
            <person name="Wang Y."/>
            <person name="Cai H."/>
            <person name="Collins K."/>
            <person name="Stewart B.A."/>
            <person name="Lee S.R."/>
            <person name="Wilamowska K."/>
            <person name="Weinberg Z."/>
            <person name="Ruzzo W.L."/>
            <person name="Wloga D."/>
            <person name="Gaertig J."/>
            <person name="Frankel J."/>
            <person name="Tsao C.-C."/>
            <person name="Gorovsky M.A."/>
            <person name="Keeling P.J."/>
            <person name="Waller R.F."/>
            <person name="Patron N.J."/>
            <person name="Cherry J.M."/>
            <person name="Stover N.A."/>
            <person name="Krieger C.J."/>
            <person name="del Toro C."/>
            <person name="Ryder H.F."/>
            <person name="Williamson S.C."/>
            <person name="Barbeau R.A."/>
            <person name="Hamilton E.P."/>
            <person name="Orias E."/>
        </authorList>
    </citation>
    <scope>NUCLEOTIDE SEQUENCE [LARGE SCALE GENOMIC DNA]</scope>
    <source>
        <strain evidence="3">SB210</strain>
    </source>
</reference>
<feature type="region of interest" description="Disordered" evidence="1">
    <location>
        <begin position="1"/>
        <end position="37"/>
    </location>
</feature>
<keyword evidence="3" id="KW-1185">Reference proteome</keyword>
<feature type="region of interest" description="Disordered" evidence="1">
    <location>
        <begin position="1359"/>
        <end position="1399"/>
    </location>
</feature>
<dbReference type="Proteomes" id="UP000009168">
    <property type="component" value="Unassembled WGS sequence"/>
</dbReference>
<dbReference type="PANTHER" id="PTHR22836:SF0">
    <property type="entry name" value="PRE-MRNA 3' END PROCESSING PROTEIN WDR33"/>
    <property type="match status" value="1"/>
</dbReference>
<proteinExistence type="predicted"/>
<feature type="compositionally biased region" description="Basic residues" evidence="1">
    <location>
        <begin position="1382"/>
        <end position="1393"/>
    </location>
</feature>
<evidence type="ECO:0000313" key="2">
    <source>
        <dbReference type="EMBL" id="EAR94618.1"/>
    </source>
</evidence>
<dbReference type="InterPro" id="IPR045245">
    <property type="entry name" value="Pfs2-like"/>
</dbReference>
<evidence type="ECO:0000313" key="3">
    <source>
        <dbReference type="Proteomes" id="UP000009168"/>
    </source>
</evidence>
<feature type="region of interest" description="Disordered" evidence="1">
    <location>
        <begin position="780"/>
        <end position="802"/>
    </location>
</feature>
<dbReference type="HOGENOM" id="CLU_252048_0_0_1"/>
<dbReference type="PANTHER" id="PTHR22836">
    <property type="entry name" value="WD40 REPEAT PROTEIN"/>
    <property type="match status" value="1"/>
</dbReference>
<dbReference type="KEGG" id="tet:TTHERM_00052580"/>